<name>A0A835R2H4_VANPL</name>
<keyword evidence="4" id="KW-1133">Transmembrane helix</keyword>
<evidence type="ECO:0000256" key="1">
    <source>
        <dbReference type="ARBA" id="ARBA00004370"/>
    </source>
</evidence>
<evidence type="ECO:0000313" key="6">
    <source>
        <dbReference type="EMBL" id="KAG0484265.1"/>
    </source>
</evidence>
<keyword evidence="5" id="KW-0472">Membrane</keyword>
<dbReference type="InterPro" id="IPR007749">
    <property type="entry name" value="DUF677"/>
</dbReference>
<dbReference type="EMBL" id="JADCNL010000004">
    <property type="protein sequence ID" value="KAG0484265.1"/>
    <property type="molecule type" value="Genomic_DNA"/>
</dbReference>
<protein>
    <submittedName>
        <fullName evidence="6">Uncharacterized protein</fullName>
    </submittedName>
</protein>
<keyword evidence="7" id="KW-1185">Reference proteome</keyword>
<dbReference type="PANTHER" id="PTHR31113:SF20">
    <property type="entry name" value="UPF0496 PROTEIN 2-RELATED"/>
    <property type="match status" value="1"/>
</dbReference>
<comment type="subcellular location">
    <subcellularLocation>
        <location evidence="1">Membrane</location>
    </subcellularLocation>
</comment>
<organism evidence="6 7">
    <name type="scientific">Vanilla planifolia</name>
    <name type="common">Vanilla</name>
    <dbReference type="NCBI Taxonomy" id="51239"/>
    <lineage>
        <taxon>Eukaryota</taxon>
        <taxon>Viridiplantae</taxon>
        <taxon>Streptophyta</taxon>
        <taxon>Embryophyta</taxon>
        <taxon>Tracheophyta</taxon>
        <taxon>Spermatophyta</taxon>
        <taxon>Magnoliopsida</taxon>
        <taxon>Liliopsida</taxon>
        <taxon>Asparagales</taxon>
        <taxon>Orchidaceae</taxon>
        <taxon>Vanilloideae</taxon>
        <taxon>Vanilleae</taxon>
        <taxon>Vanilla</taxon>
    </lineage>
</organism>
<comment type="similarity">
    <text evidence="2">Belongs to the UPF0496 family.</text>
</comment>
<proteinExistence type="inferred from homology"/>
<accession>A0A835R2H4</accession>
<evidence type="ECO:0000256" key="3">
    <source>
        <dbReference type="ARBA" id="ARBA00022692"/>
    </source>
</evidence>
<evidence type="ECO:0000256" key="4">
    <source>
        <dbReference type="ARBA" id="ARBA00022989"/>
    </source>
</evidence>
<reference evidence="6 7" key="1">
    <citation type="journal article" date="2020" name="Nat. Food">
        <title>A phased Vanilla planifolia genome enables genetic improvement of flavour and production.</title>
        <authorList>
            <person name="Hasing T."/>
            <person name="Tang H."/>
            <person name="Brym M."/>
            <person name="Khazi F."/>
            <person name="Huang T."/>
            <person name="Chambers A.H."/>
        </authorList>
    </citation>
    <scope>NUCLEOTIDE SEQUENCE [LARGE SCALE GENOMIC DNA]</scope>
    <source>
        <tissue evidence="6">Leaf</tissue>
    </source>
</reference>
<evidence type="ECO:0000256" key="2">
    <source>
        <dbReference type="ARBA" id="ARBA00009074"/>
    </source>
</evidence>
<gene>
    <name evidence="6" type="ORF">HPP92_008344</name>
</gene>
<keyword evidence="3" id="KW-0812">Transmembrane</keyword>
<dbReference type="OrthoDB" id="8904098at2759"/>
<comment type="caution">
    <text evidence="6">The sequence shown here is derived from an EMBL/GenBank/DDBJ whole genome shotgun (WGS) entry which is preliminary data.</text>
</comment>
<sequence length="60" mass="7112">MDTVSRMVRRVHDEVEHGRDVARLEQLEELEEHVYLCLLTINPDRRLFAEEMGEDRTSSV</sequence>
<dbReference type="Proteomes" id="UP000636800">
    <property type="component" value="Unassembled WGS sequence"/>
</dbReference>
<dbReference type="PANTHER" id="PTHR31113">
    <property type="entry name" value="UPF0496 PROTEIN 3-RELATED"/>
    <property type="match status" value="1"/>
</dbReference>
<dbReference type="AlphaFoldDB" id="A0A835R2H4"/>
<evidence type="ECO:0000256" key="5">
    <source>
        <dbReference type="ARBA" id="ARBA00023136"/>
    </source>
</evidence>
<dbReference type="GO" id="GO:0016020">
    <property type="term" value="C:membrane"/>
    <property type="evidence" value="ECO:0007669"/>
    <property type="project" value="UniProtKB-SubCell"/>
</dbReference>
<evidence type="ECO:0000313" key="7">
    <source>
        <dbReference type="Proteomes" id="UP000636800"/>
    </source>
</evidence>